<dbReference type="Proteomes" id="UP000029518">
    <property type="component" value="Chromosome"/>
</dbReference>
<evidence type="ECO:0000259" key="1">
    <source>
        <dbReference type="SMART" id="SM00897"/>
    </source>
</evidence>
<dbReference type="PANTHER" id="PTHR40252:SF2">
    <property type="entry name" value="BLR0328 PROTEIN"/>
    <property type="match status" value="1"/>
</dbReference>
<dbReference type="InterPro" id="IPR013702">
    <property type="entry name" value="FIST_domain_N"/>
</dbReference>
<evidence type="ECO:0008006" key="5">
    <source>
        <dbReference type="Google" id="ProtNLM"/>
    </source>
</evidence>
<dbReference type="AlphaFoldDB" id="A0A089LAR1"/>
<dbReference type="SMART" id="SM01204">
    <property type="entry name" value="FIST_C"/>
    <property type="match status" value="1"/>
</dbReference>
<reference evidence="3" key="1">
    <citation type="submission" date="2014-08" db="EMBL/GenBank/DDBJ databases">
        <title>Comparative genomics of the Paenibacillus odorifer group.</title>
        <authorList>
            <person name="den Bakker H.C."/>
            <person name="Tsai Y.-C.Y.-C."/>
            <person name="Martin N."/>
            <person name="Korlach J."/>
            <person name="Wiedmann M."/>
        </authorList>
    </citation>
    <scope>NUCLEOTIDE SEQUENCE [LARGE SCALE GENOMIC DNA]</scope>
    <source>
        <strain evidence="3">DSM 13188</strain>
    </source>
</reference>
<dbReference type="HOGENOM" id="CLU_047108_0_1_9"/>
<evidence type="ECO:0000313" key="4">
    <source>
        <dbReference type="Proteomes" id="UP000029518"/>
    </source>
</evidence>
<name>A0A089LAR1_PAEBO</name>
<dbReference type="PANTHER" id="PTHR40252">
    <property type="entry name" value="BLR0328 PROTEIN"/>
    <property type="match status" value="1"/>
</dbReference>
<dbReference type="EMBL" id="CP009285">
    <property type="protein sequence ID" value="AIQ57200.1"/>
    <property type="molecule type" value="Genomic_DNA"/>
</dbReference>
<organism evidence="3 4">
    <name type="scientific">Paenibacillus borealis</name>
    <dbReference type="NCBI Taxonomy" id="160799"/>
    <lineage>
        <taxon>Bacteria</taxon>
        <taxon>Bacillati</taxon>
        <taxon>Bacillota</taxon>
        <taxon>Bacilli</taxon>
        <taxon>Bacillales</taxon>
        <taxon>Paenibacillaceae</taxon>
        <taxon>Paenibacillus</taxon>
    </lineage>
</organism>
<feature type="domain" description="FIST C-domain" evidence="2">
    <location>
        <begin position="202"/>
        <end position="330"/>
    </location>
</feature>
<dbReference type="InterPro" id="IPR019494">
    <property type="entry name" value="FIST_C"/>
</dbReference>
<evidence type="ECO:0000259" key="2">
    <source>
        <dbReference type="SMART" id="SM01204"/>
    </source>
</evidence>
<dbReference type="SMART" id="SM00897">
    <property type="entry name" value="FIST"/>
    <property type="match status" value="1"/>
</dbReference>
<dbReference type="RefSeq" id="WP_042211448.1">
    <property type="nucleotide sequence ID" value="NZ_CP009285.1"/>
</dbReference>
<feature type="domain" description="FIST" evidence="1">
    <location>
        <begin position="21"/>
        <end position="201"/>
    </location>
</feature>
<dbReference type="OrthoDB" id="9770293at2"/>
<evidence type="ECO:0000313" key="3">
    <source>
        <dbReference type="EMBL" id="AIQ57200.1"/>
    </source>
</evidence>
<dbReference type="KEGG" id="pbd:PBOR_09845"/>
<keyword evidence="4" id="KW-1185">Reference proteome</keyword>
<accession>A0A089LAR1</accession>
<sequence>MKALSFNTVDEARRYLEELGGSRGLVLFASAAAVSELSRHAPSRAVLCSTKGEYTPQGYRSGVVTGFEYESGIADIVEILHPPVLSVGQLSASYHKVQANANAFMLLLCDGTGAMEETILSSLFFIAPEFKIVGGSAADDEHGETYIYIGSRRVRNLGIFFNMPGRTALVKENIYVTTGKTLLVTEADVFGRTVYSFNGRPAAEEYARVLGVPEAELAEHFLSSPLGKRYEDDLIIASPMVINPDGSVTFYSQVMSSTYVEVLSAADPLAVLEETLGGSPYKPSFVLNINCTLRDQLFIRDGLWAAFDGIMLGFCGNTTGFISYGEQYYKKHANQTMILLLVE</sequence>
<dbReference type="Pfam" id="PF10442">
    <property type="entry name" value="FIST_C"/>
    <property type="match status" value="1"/>
</dbReference>
<gene>
    <name evidence="3" type="ORF">PBOR_09845</name>
</gene>
<proteinExistence type="predicted"/>
<protein>
    <recommendedName>
        <fullName evidence="5">FIST domain-containing protein</fullName>
    </recommendedName>
</protein>
<dbReference type="Pfam" id="PF08495">
    <property type="entry name" value="FIST"/>
    <property type="match status" value="1"/>
</dbReference>